<accession>J7MH23</accession>
<reference evidence="3 4" key="1">
    <citation type="journal article" date="2012" name="MBio">
        <title>Comparative genome analysis of three eukaryotic parasites with differing abilities to transform leukocytes reveals key mediators of Theileria-induced leukocyte transformation.</title>
        <authorList>
            <person name="Hayashida K."/>
            <person name="Hara Y."/>
            <person name="Abe T."/>
            <person name="Yamasaki C."/>
            <person name="Toyoda A."/>
            <person name="Kosuge T."/>
            <person name="Suzuki Y."/>
            <person name="Sato Y."/>
            <person name="Kawashima S."/>
            <person name="Katayama T."/>
            <person name="Wakaguri H."/>
            <person name="Inoue N."/>
            <person name="Homma K."/>
            <person name="Tada-Umezaki M."/>
            <person name="Yagi Y."/>
            <person name="Fujii Y."/>
            <person name="Habara T."/>
            <person name="Kanehisa M."/>
            <person name="Watanabe H."/>
            <person name="Ito K."/>
            <person name="Gojobori T."/>
            <person name="Sugawara H."/>
            <person name="Imanishi T."/>
            <person name="Weir W."/>
            <person name="Gardner M."/>
            <person name="Pain A."/>
            <person name="Shiels B."/>
            <person name="Hattori M."/>
            <person name="Nene V."/>
            <person name="Sugimoto C."/>
        </authorList>
    </citation>
    <scope>NUCLEOTIDE SEQUENCE [LARGE SCALE GENOMIC DNA]</scope>
    <source>
        <strain evidence="3 4">Shintoku</strain>
    </source>
</reference>
<feature type="compositionally biased region" description="Basic and acidic residues" evidence="1">
    <location>
        <begin position="490"/>
        <end position="500"/>
    </location>
</feature>
<sequence>MSKMTSNIFVLFLVFLTVYDHSVVCNGENDPADAKLTRTVFNLGSFRKNNYIISKSSDEPFSYKVMPKEGTLIHIVRLSNMVVWKTPDSWSVESIIIKPYEDNAFYAILKVKDSDNVATLMHFISSNTFEHRSLVQHIHTSNIEMFADYSSIKDSFNISSELDLRYHDISEVISEDGTLRRIMIKPAVGFFSSVHDNLTVLHYEEGISVESMVLLKSSGENKLLLLNLVDSEGAASTKYLSNDGESWELKDESEYNEIYGENNFESAEKPAEVAPGEETTRYDIMTNDSFLETNTHKFTYGTIKTICNFFKKLESIVEGDLEITSEPMFHPSVYVYRGENFWDCIEIIHSNSEKDRSYRANCYYVKEEGAWTKVNQVDFFSRIKGQIESNLTRLGASEETVQMFEQFGLEDSVERTETDSLPFAVEAPPKKVVDKNPRADQAKGPMIPGEGAMGGAGGKAPPPPTGRRKRPRGGDENLPDPSLLAGDPIPDDKDAAKGDRSEDDEETSDFRAGSIIFLLIVSLMLY</sequence>
<evidence type="ECO:0000313" key="4">
    <source>
        <dbReference type="Proteomes" id="UP000003786"/>
    </source>
</evidence>
<feature type="chain" id="PRO_5003795921" evidence="2">
    <location>
        <begin position="26"/>
        <end position="526"/>
    </location>
</feature>
<evidence type="ECO:0000313" key="3">
    <source>
        <dbReference type="EMBL" id="BAM42481.1"/>
    </source>
</evidence>
<dbReference type="KEGG" id="tot:TOT_040000848"/>
<keyword evidence="4" id="KW-1185">Reference proteome</keyword>
<dbReference type="VEuPathDB" id="PiroplasmaDB:TOT_040000848"/>
<evidence type="ECO:0000256" key="1">
    <source>
        <dbReference type="SAM" id="MobiDB-lite"/>
    </source>
</evidence>
<feature type="signal peptide" evidence="2">
    <location>
        <begin position="1"/>
        <end position="25"/>
    </location>
</feature>
<name>J7MH23_THEOR</name>
<dbReference type="EMBL" id="AP011949">
    <property type="protein sequence ID" value="BAM42481.1"/>
    <property type="molecule type" value="Genomic_DNA"/>
</dbReference>
<keyword evidence="2" id="KW-0732">Signal</keyword>
<feature type="region of interest" description="Disordered" evidence="1">
    <location>
        <begin position="420"/>
        <end position="509"/>
    </location>
</feature>
<organism evidence="3 4">
    <name type="scientific">Theileria orientalis strain Shintoku</name>
    <dbReference type="NCBI Taxonomy" id="869250"/>
    <lineage>
        <taxon>Eukaryota</taxon>
        <taxon>Sar</taxon>
        <taxon>Alveolata</taxon>
        <taxon>Apicomplexa</taxon>
        <taxon>Aconoidasida</taxon>
        <taxon>Piroplasmida</taxon>
        <taxon>Theileriidae</taxon>
        <taxon>Theileria</taxon>
    </lineage>
</organism>
<dbReference type="RefSeq" id="XP_009692782.1">
    <property type="nucleotide sequence ID" value="XM_009694487.1"/>
</dbReference>
<dbReference type="GeneID" id="20716886"/>
<dbReference type="InterPro" id="IPR007480">
    <property type="entry name" value="DUF529"/>
</dbReference>
<evidence type="ECO:0000256" key="2">
    <source>
        <dbReference type="SAM" id="SignalP"/>
    </source>
</evidence>
<feature type="compositionally biased region" description="Basic and acidic residues" evidence="1">
    <location>
        <begin position="428"/>
        <end position="441"/>
    </location>
</feature>
<dbReference type="Proteomes" id="UP000003786">
    <property type="component" value="Chromosome 4"/>
</dbReference>
<dbReference type="OrthoDB" id="10408388at2759"/>
<protein>
    <submittedName>
        <fullName evidence="3">Uncharacterized protein</fullName>
    </submittedName>
</protein>
<proteinExistence type="predicted"/>
<dbReference type="Pfam" id="PF04385">
    <property type="entry name" value="FAINT"/>
    <property type="match status" value="1"/>
</dbReference>
<gene>
    <name evidence="3" type="ORF">TOT_040000848</name>
</gene>
<dbReference type="AlphaFoldDB" id="J7MH23"/>